<dbReference type="InterPro" id="IPR052895">
    <property type="entry name" value="HetReg/Transcr_Mod"/>
</dbReference>
<evidence type="ECO:0000259" key="2">
    <source>
        <dbReference type="Pfam" id="PF06985"/>
    </source>
</evidence>
<dbReference type="HOGENOM" id="CLU_004184_7_4_1"/>
<protein>
    <recommendedName>
        <fullName evidence="2">Heterokaryon incompatibility domain-containing protein</fullName>
    </recommendedName>
</protein>
<gene>
    <name evidence="3" type="ORF">PV07_11028</name>
</gene>
<feature type="compositionally biased region" description="Basic and acidic residues" evidence="1">
    <location>
        <begin position="56"/>
        <end position="73"/>
    </location>
</feature>
<dbReference type="RefSeq" id="XP_016242978.1">
    <property type="nucleotide sequence ID" value="XM_016398416.1"/>
</dbReference>
<proteinExistence type="predicted"/>
<dbReference type="InterPro" id="IPR010730">
    <property type="entry name" value="HET"/>
</dbReference>
<dbReference type="EMBL" id="KN847046">
    <property type="protein sequence ID" value="KIW22762.1"/>
    <property type="molecule type" value="Genomic_DNA"/>
</dbReference>
<organism evidence="3 4">
    <name type="scientific">Cladophialophora immunda</name>
    <dbReference type="NCBI Taxonomy" id="569365"/>
    <lineage>
        <taxon>Eukaryota</taxon>
        <taxon>Fungi</taxon>
        <taxon>Dikarya</taxon>
        <taxon>Ascomycota</taxon>
        <taxon>Pezizomycotina</taxon>
        <taxon>Eurotiomycetes</taxon>
        <taxon>Chaetothyriomycetidae</taxon>
        <taxon>Chaetothyriales</taxon>
        <taxon>Herpotrichiellaceae</taxon>
        <taxon>Cladophialophora</taxon>
    </lineage>
</organism>
<dbReference type="Proteomes" id="UP000054466">
    <property type="component" value="Unassembled WGS sequence"/>
</dbReference>
<reference evidence="3 4" key="1">
    <citation type="submission" date="2015-01" db="EMBL/GenBank/DDBJ databases">
        <title>The Genome Sequence of Cladophialophora immunda CBS83496.</title>
        <authorList>
            <consortium name="The Broad Institute Genomics Platform"/>
            <person name="Cuomo C."/>
            <person name="de Hoog S."/>
            <person name="Gorbushina A."/>
            <person name="Stielow B."/>
            <person name="Teixiera M."/>
            <person name="Abouelleil A."/>
            <person name="Chapman S.B."/>
            <person name="Priest M."/>
            <person name="Young S.K."/>
            <person name="Wortman J."/>
            <person name="Nusbaum C."/>
            <person name="Birren B."/>
        </authorList>
    </citation>
    <scope>NUCLEOTIDE SEQUENCE [LARGE SCALE GENOMIC DNA]</scope>
    <source>
        <strain evidence="3 4">CBS 83496</strain>
    </source>
</reference>
<dbReference type="VEuPathDB" id="FungiDB:PV07_11028"/>
<feature type="domain" description="Heterokaryon incompatibility" evidence="2">
    <location>
        <begin position="42"/>
        <end position="244"/>
    </location>
</feature>
<dbReference type="PANTHER" id="PTHR24148:SF73">
    <property type="entry name" value="HET DOMAIN PROTEIN (AFU_ORTHOLOGUE AFUA_8G01020)"/>
    <property type="match status" value="1"/>
</dbReference>
<accession>A0A0D2AD19</accession>
<sequence length="712" mass="79123">MTTPARSLGVNEIRLVGIRETDGVAAYSLATSVYPIAENRPYTALSYVCGNTEPEGSDKPEASDRHDEPHQFEGPKIFIDGVEKPIYENLYNALPSLFTFSQKDRGGGKEEAHFWMDQISIDQNDEQQKANQMLHMTDIYSRAERVLIWLGPVSENLKALLQTFAEVIGPGARRAGILSIGPELATSWPAFRNNPDLRPVRRQVVRFFSSEPFRRAFATRLDMLLAFEALTWNKWFARTWTIQEHTVSTSTVFALGVDTFVDGDDFMASILCCTLWSINTARPLMQSRFLPLRLFRFALLWYYEKPGLFDYLIDTVRLKDPDRPRGWNSRASTMLGERRKRLRAQDGDHTQTSLKACLVRTFIPESTEASECTREIDRIWALFGMCTDRSILETGGFPLNYKVPWREAYREVSRTLIRLGHTDILGIERKGEAGSAQTNMSRNETQLPSWTADWSVPLRRPLCGLLEDGLFKAATHLQVSLGEQRPRVSSGEDNTLTIQGYCLGPIRAVGTVFTTSKPDSELDYAQAEIYLREIAAFVEQSTLIPARLKAHAKAYIPVHGLEYNYLAIARRAEPTSVQRGYDDMKKCAVRGAGPRFVISQELLSYKAFMERCLGKRPFITARGHVGLCAGPAEAGDVLAALAGAPGLVILSGSAAAAVAVAAAAAGGGQDHATTHSEDVGAFEVVGEAFAYGLMDGEMAAMEDLEETRFVLC</sequence>
<evidence type="ECO:0000256" key="1">
    <source>
        <dbReference type="SAM" id="MobiDB-lite"/>
    </source>
</evidence>
<dbReference type="PANTHER" id="PTHR24148">
    <property type="entry name" value="ANKYRIN REPEAT DOMAIN-CONTAINING PROTEIN 39 HOMOLOG-RELATED"/>
    <property type="match status" value="1"/>
</dbReference>
<name>A0A0D2AD19_9EURO</name>
<keyword evidence="4" id="KW-1185">Reference proteome</keyword>
<dbReference type="Pfam" id="PF06985">
    <property type="entry name" value="HET"/>
    <property type="match status" value="1"/>
</dbReference>
<dbReference type="OrthoDB" id="2157530at2759"/>
<dbReference type="GeneID" id="27350222"/>
<evidence type="ECO:0000313" key="4">
    <source>
        <dbReference type="Proteomes" id="UP000054466"/>
    </source>
</evidence>
<evidence type="ECO:0000313" key="3">
    <source>
        <dbReference type="EMBL" id="KIW22762.1"/>
    </source>
</evidence>
<dbReference type="AlphaFoldDB" id="A0A0D2AD19"/>
<feature type="region of interest" description="Disordered" evidence="1">
    <location>
        <begin position="49"/>
        <end position="73"/>
    </location>
</feature>